<reference evidence="1 2" key="1">
    <citation type="submission" date="2020-04" db="EMBL/GenBank/DDBJ databases">
        <title>Usitatibacter rugosus gen. nov., sp. nov. and Usitatibacter palustris sp. nov., novel members of Usitatibacteraceae fam. nov. within the order Nitrosomonadales isolated from soil.</title>
        <authorList>
            <person name="Huber K.J."/>
            <person name="Neumann-Schaal M."/>
            <person name="Geppert A."/>
            <person name="Luckner M."/>
            <person name="Wanner G."/>
            <person name="Overmann J."/>
        </authorList>
    </citation>
    <scope>NUCLEOTIDE SEQUENCE [LARGE SCALE GENOMIC DNA]</scope>
    <source>
        <strain evidence="1 2">0125_3</strain>
    </source>
</reference>
<dbReference type="KEGG" id="uru:DSM104443_03770"/>
<accession>A0A6M4H0K6</accession>
<dbReference type="Proteomes" id="UP000501534">
    <property type="component" value="Chromosome"/>
</dbReference>
<keyword evidence="2" id="KW-1185">Reference proteome</keyword>
<evidence type="ECO:0000313" key="1">
    <source>
        <dbReference type="EMBL" id="QJR12678.1"/>
    </source>
</evidence>
<sequence>MRQVISAGPALDIASLATQLAGSAAPITDPSRELVQRYGYQTLYEVPRDLQKRLRRELIRGHAERLQSTPDGVFDHSVFLFLADWMRWLWSETPTEEWEAVLMDARPAVIRSERIHHVVTAPRGDYDGYRWLDMRNAKQMDTLMRGLYREFDCESRVVEAKLAP</sequence>
<gene>
    <name evidence="1" type="ORF">DSM104443_03770</name>
</gene>
<dbReference type="RefSeq" id="WP_171095087.1">
    <property type="nucleotide sequence ID" value="NZ_CP053069.1"/>
</dbReference>
<dbReference type="EMBL" id="CP053069">
    <property type="protein sequence ID" value="QJR12678.1"/>
    <property type="molecule type" value="Genomic_DNA"/>
</dbReference>
<organism evidence="1 2">
    <name type="scientific">Usitatibacter rugosus</name>
    <dbReference type="NCBI Taxonomy" id="2732067"/>
    <lineage>
        <taxon>Bacteria</taxon>
        <taxon>Pseudomonadati</taxon>
        <taxon>Pseudomonadota</taxon>
        <taxon>Betaproteobacteria</taxon>
        <taxon>Nitrosomonadales</taxon>
        <taxon>Usitatibacteraceae</taxon>
        <taxon>Usitatibacter</taxon>
    </lineage>
</organism>
<protein>
    <submittedName>
        <fullName evidence="1">Uncharacterized protein</fullName>
    </submittedName>
</protein>
<proteinExistence type="predicted"/>
<dbReference type="AlphaFoldDB" id="A0A6M4H0K6"/>
<name>A0A6M4H0K6_9PROT</name>
<evidence type="ECO:0000313" key="2">
    <source>
        <dbReference type="Proteomes" id="UP000501534"/>
    </source>
</evidence>